<feature type="transmembrane region" description="Helical" evidence="1">
    <location>
        <begin position="12"/>
        <end position="35"/>
    </location>
</feature>
<accession>A0A4R3L7W8</accession>
<dbReference type="Proteomes" id="UP000294937">
    <property type="component" value="Unassembled WGS sequence"/>
</dbReference>
<protein>
    <submittedName>
        <fullName evidence="2">Uncharacterized protein</fullName>
    </submittedName>
</protein>
<comment type="caution">
    <text evidence="2">The sequence shown here is derived from an EMBL/GenBank/DDBJ whole genome shotgun (WGS) entry which is preliminary data.</text>
</comment>
<gene>
    <name evidence="2" type="ORF">EDD58_103506</name>
</gene>
<reference evidence="2 3" key="1">
    <citation type="submission" date="2019-03" db="EMBL/GenBank/DDBJ databases">
        <title>Genomic Encyclopedia of Type Strains, Phase IV (KMG-IV): sequencing the most valuable type-strain genomes for metagenomic binning, comparative biology and taxonomic classification.</title>
        <authorList>
            <person name="Goeker M."/>
        </authorList>
    </citation>
    <scope>NUCLEOTIDE SEQUENCE [LARGE SCALE GENOMIC DNA]</scope>
    <source>
        <strain evidence="2 3">DSM 45707</strain>
    </source>
</reference>
<evidence type="ECO:0000313" key="2">
    <source>
        <dbReference type="EMBL" id="TCS95080.1"/>
    </source>
</evidence>
<keyword evidence="3" id="KW-1185">Reference proteome</keyword>
<keyword evidence="1" id="KW-0472">Membrane</keyword>
<sequence length="39" mass="4442">MGYGRYGGGFGWRHLLLFLLVIPVIFFFVCGNFGFGYGY</sequence>
<evidence type="ECO:0000256" key="1">
    <source>
        <dbReference type="SAM" id="Phobius"/>
    </source>
</evidence>
<dbReference type="AlphaFoldDB" id="A0A4R3L7W8"/>
<keyword evidence="1" id="KW-0812">Transmembrane</keyword>
<name>A0A4R3L7W8_9BACL</name>
<organism evidence="2 3">
    <name type="scientific">Hazenella coriacea</name>
    <dbReference type="NCBI Taxonomy" id="1179467"/>
    <lineage>
        <taxon>Bacteria</taxon>
        <taxon>Bacillati</taxon>
        <taxon>Bacillota</taxon>
        <taxon>Bacilli</taxon>
        <taxon>Bacillales</taxon>
        <taxon>Thermoactinomycetaceae</taxon>
        <taxon>Hazenella</taxon>
    </lineage>
</organism>
<dbReference type="EMBL" id="SMAG01000003">
    <property type="protein sequence ID" value="TCS95080.1"/>
    <property type="molecule type" value="Genomic_DNA"/>
</dbReference>
<keyword evidence="1" id="KW-1133">Transmembrane helix</keyword>
<evidence type="ECO:0000313" key="3">
    <source>
        <dbReference type="Proteomes" id="UP000294937"/>
    </source>
</evidence>
<proteinExistence type="predicted"/>